<dbReference type="AlphaFoldDB" id="A0A3M2S7X3"/>
<accession>A0A3M2S7X3</accession>
<organism evidence="2 3">
    <name type="scientific">Fusarium kuroshium</name>
    <dbReference type="NCBI Taxonomy" id="2010991"/>
    <lineage>
        <taxon>Eukaryota</taxon>
        <taxon>Fungi</taxon>
        <taxon>Dikarya</taxon>
        <taxon>Ascomycota</taxon>
        <taxon>Pezizomycotina</taxon>
        <taxon>Sordariomycetes</taxon>
        <taxon>Hypocreomycetidae</taxon>
        <taxon>Hypocreales</taxon>
        <taxon>Nectriaceae</taxon>
        <taxon>Fusarium</taxon>
        <taxon>Fusarium solani species complex</taxon>
    </lineage>
</organism>
<keyword evidence="3" id="KW-1185">Reference proteome</keyword>
<dbReference type="OrthoDB" id="5075098at2759"/>
<name>A0A3M2S7X3_9HYPO</name>
<reference evidence="2 3" key="1">
    <citation type="submission" date="2017-06" db="EMBL/GenBank/DDBJ databases">
        <title>Comparative genomic analysis of Ambrosia Fusariam Clade fungi.</title>
        <authorList>
            <person name="Stajich J.E."/>
            <person name="Carrillo J."/>
            <person name="Kijimoto T."/>
            <person name="Eskalen A."/>
            <person name="O'Donnell K."/>
            <person name="Kasson M."/>
        </authorList>
    </citation>
    <scope>NUCLEOTIDE SEQUENCE [LARGE SCALE GENOMIC DNA]</scope>
    <source>
        <strain evidence="2">UCR3666</strain>
    </source>
</reference>
<evidence type="ECO:0000313" key="2">
    <source>
        <dbReference type="EMBL" id="RMJ13680.1"/>
    </source>
</evidence>
<dbReference type="Proteomes" id="UP000277212">
    <property type="component" value="Unassembled WGS sequence"/>
</dbReference>
<evidence type="ECO:0000313" key="3">
    <source>
        <dbReference type="Proteomes" id="UP000277212"/>
    </source>
</evidence>
<protein>
    <submittedName>
        <fullName evidence="2">Uncharacterized protein</fullName>
    </submittedName>
</protein>
<gene>
    <name evidence="2" type="ORF">CDV36_006679</name>
</gene>
<feature type="compositionally biased region" description="Basic and acidic residues" evidence="1">
    <location>
        <begin position="28"/>
        <end position="37"/>
    </location>
</feature>
<comment type="caution">
    <text evidence="2">The sequence shown here is derived from an EMBL/GenBank/DDBJ whole genome shotgun (WGS) entry which is preliminary data.</text>
</comment>
<sequence length="173" mass="19990">MAQKMTDTETNKLALAWTPWLRWLSEHPDRVTLEPDNTKSPPTTEEAGERERADNDTVDWVYVDPYDAECGTLPRECMDPDFLIWVNSEGRHLVEDDPEAIKGVTEALRGLDRERAAAVRELINERWKKAAAIYKEQAHEAKDKPKKVEEEPVKNVTQDKWTSKNLIFPKLSF</sequence>
<evidence type="ECO:0000256" key="1">
    <source>
        <dbReference type="SAM" id="MobiDB-lite"/>
    </source>
</evidence>
<proteinExistence type="predicted"/>
<dbReference type="EMBL" id="NKUJ01000103">
    <property type="protein sequence ID" value="RMJ13680.1"/>
    <property type="molecule type" value="Genomic_DNA"/>
</dbReference>
<feature type="region of interest" description="Disordered" evidence="1">
    <location>
        <begin position="28"/>
        <end position="56"/>
    </location>
</feature>